<feature type="domain" description="NAD-dependent epimerase/dehydratase" evidence="1">
    <location>
        <begin position="13"/>
        <end position="92"/>
    </location>
</feature>
<name>A0AA39UGX5_9AGAR</name>
<dbReference type="GO" id="GO:0004029">
    <property type="term" value="F:aldehyde dehydrogenase (NAD+) activity"/>
    <property type="evidence" value="ECO:0007669"/>
    <property type="project" value="TreeGrafter"/>
</dbReference>
<dbReference type="SUPFAM" id="SSF51735">
    <property type="entry name" value="NAD(P)-binding Rossmann-fold domains"/>
    <property type="match status" value="1"/>
</dbReference>
<reference evidence="2" key="1">
    <citation type="submission" date="2023-06" db="EMBL/GenBank/DDBJ databases">
        <authorList>
            <consortium name="Lawrence Berkeley National Laboratory"/>
            <person name="Ahrendt S."/>
            <person name="Sahu N."/>
            <person name="Indic B."/>
            <person name="Wong-Bajracharya J."/>
            <person name="Merenyi Z."/>
            <person name="Ke H.-M."/>
            <person name="Monk M."/>
            <person name="Kocsube S."/>
            <person name="Drula E."/>
            <person name="Lipzen A."/>
            <person name="Balint B."/>
            <person name="Henrissat B."/>
            <person name="Andreopoulos B."/>
            <person name="Martin F.M."/>
            <person name="Harder C.B."/>
            <person name="Rigling D."/>
            <person name="Ford K.L."/>
            <person name="Foster G.D."/>
            <person name="Pangilinan J."/>
            <person name="Papanicolaou A."/>
            <person name="Barry K."/>
            <person name="LaButti K."/>
            <person name="Viragh M."/>
            <person name="Koriabine M."/>
            <person name="Yan M."/>
            <person name="Riley R."/>
            <person name="Champramary S."/>
            <person name="Plett K.L."/>
            <person name="Tsai I.J."/>
            <person name="Slot J."/>
            <person name="Sipos G."/>
            <person name="Plett J."/>
            <person name="Nagy L.G."/>
            <person name="Grigoriev I.V."/>
        </authorList>
    </citation>
    <scope>NUCLEOTIDE SEQUENCE</scope>
    <source>
        <strain evidence="2">HWK02</strain>
    </source>
</reference>
<sequence length="353" mass="38291">MSTPGESPSIFFLGCTGFLGGHLLKSLGRELPTYNVIALLRDLSASRRASVLELHPNVTFIEGTLDDGAIIEEWSSKCPIVINTASSDHWPSVRSTLAGLEKNSARHPGNPPVYMHVSGLGILSDNCRGEPVDPANIKWWSDTSLNLRDCDPSNTHLELDIPIVDAGTRTQNIVRTMIMFPGWIYGLGEGVQKTTAPVRYFRDMCTQIGRAGTWGPGANVMPNVHVKDCASACLIVLKAALDGKAQEGAEGLYFVGSDQPMVSMHEWVSAVGDWMFDKGLVTMGGSKPMPAEIVDPLGHYGWSLFGGSLYAKVKRLYTLGWEPAVSRKLSLMESLPAELEVAFTQMKGKLSAV</sequence>
<protein>
    <recommendedName>
        <fullName evidence="1">NAD-dependent epimerase/dehydratase domain-containing protein</fullName>
    </recommendedName>
</protein>
<dbReference type="GO" id="GO:0005737">
    <property type="term" value="C:cytoplasm"/>
    <property type="evidence" value="ECO:0007669"/>
    <property type="project" value="TreeGrafter"/>
</dbReference>
<gene>
    <name evidence="2" type="ORF">EDD18DRAFT_1201879</name>
</gene>
<comment type="caution">
    <text evidence="2">The sequence shown here is derived from an EMBL/GenBank/DDBJ whole genome shotgun (WGS) entry which is preliminary data.</text>
</comment>
<keyword evidence="3" id="KW-1185">Reference proteome</keyword>
<proteinExistence type="predicted"/>
<dbReference type="EMBL" id="JAUEPU010000068">
    <property type="protein sequence ID" value="KAK0482069.1"/>
    <property type="molecule type" value="Genomic_DNA"/>
</dbReference>
<dbReference type="Proteomes" id="UP001175228">
    <property type="component" value="Unassembled WGS sequence"/>
</dbReference>
<dbReference type="InterPro" id="IPR036291">
    <property type="entry name" value="NAD(P)-bd_dom_sf"/>
</dbReference>
<dbReference type="Pfam" id="PF01370">
    <property type="entry name" value="Epimerase"/>
    <property type="match status" value="1"/>
</dbReference>
<evidence type="ECO:0000313" key="2">
    <source>
        <dbReference type="EMBL" id="KAK0482069.1"/>
    </source>
</evidence>
<organism evidence="2 3">
    <name type="scientific">Armillaria luteobubalina</name>
    <dbReference type="NCBI Taxonomy" id="153913"/>
    <lineage>
        <taxon>Eukaryota</taxon>
        <taxon>Fungi</taxon>
        <taxon>Dikarya</taxon>
        <taxon>Basidiomycota</taxon>
        <taxon>Agaricomycotina</taxon>
        <taxon>Agaricomycetes</taxon>
        <taxon>Agaricomycetidae</taxon>
        <taxon>Agaricales</taxon>
        <taxon>Marasmiineae</taxon>
        <taxon>Physalacriaceae</taxon>
        <taxon>Armillaria</taxon>
    </lineage>
</organism>
<dbReference type="PANTHER" id="PTHR48079">
    <property type="entry name" value="PROTEIN YEEZ"/>
    <property type="match status" value="1"/>
</dbReference>
<dbReference type="InterPro" id="IPR051783">
    <property type="entry name" value="NAD(P)-dependent_oxidoreduct"/>
</dbReference>
<accession>A0AA39UGX5</accession>
<dbReference type="PANTHER" id="PTHR48079:SF6">
    <property type="entry name" value="NAD(P)-BINDING DOMAIN-CONTAINING PROTEIN-RELATED"/>
    <property type="match status" value="1"/>
</dbReference>
<dbReference type="AlphaFoldDB" id="A0AA39UGX5"/>
<evidence type="ECO:0000313" key="3">
    <source>
        <dbReference type="Proteomes" id="UP001175228"/>
    </source>
</evidence>
<dbReference type="InterPro" id="IPR001509">
    <property type="entry name" value="Epimerase_deHydtase"/>
</dbReference>
<dbReference type="Gene3D" id="3.40.50.720">
    <property type="entry name" value="NAD(P)-binding Rossmann-like Domain"/>
    <property type="match status" value="1"/>
</dbReference>
<evidence type="ECO:0000259" key="1">
    <source>
        <dbReference type="Pfam" id="PF01370"/>
    </source>
</evidence>